<sequence length="118" mass="13163">MYTFVRFENSFEDLAYECRQDDTQSDHRSKATGHLSSVRFAEHLTSGQGESEIPGEMSEDVRPRRLVFICIITLCCHILSQSTQSFAPNEGLEPFGHSAVSGLQPLAPIRPHRSEPAA</sequence>
<comment type="caution">
    <text evidence="1">The sequence shown here is derived from an EMBL/GenBank/DDBJ whole genome shotgun (WGS) entry which is preliminary data.</text>
</comment>
<gene>
    <name evidence="1" type="ORF">EVAR_89529_1</name>
</gene>
<evidence type="ECO:0000313" key="1">
    <source>
        <dbReference type="EMBL" id="GBP71182.1"/>
    </source>
</evidence>
<reference evidence="1 2" key="1">
    <citation type="journal article" date="2019" name="Commun. Biol.">
        <title>The bagworm genome reveals a unique fibroin gene that provides high tensile strength.</title>
        <authorList>
            <person name="Kono N."/>
            <person name="Nakamura H."/>
            <person name="Ohtoshi R."/>
            <person name="Tomita M."/>
            <person name="Numata K."/>
            <person name="Arakawa K."/>
        </authorList>
    </citation>
    <scope>NUCLEOTIDE SEQUENCE [LARGE SCALE GENOMIC DNA]</scope>
</reference>
<dbReference type="Proteomes" id="UP000299102">
    <property type="component" value="Unassembled WGS sequence"/>
</dbReference>
<protein>
    <submittedName>
        <fullName evidence="1">Uncharacterized protein</fullName>
    </submittedName>
</protein>
<keyword evidence="2" id="KW-1185">Reference proteome</keyword>
<dbReference type="AlphaFoldDB" id="A0A4C1Y8K3"/>
<proteinExistence type="predicted"/>
<name>A0A4C1Y8K3_EUMVA</name>
<dbReference type="EMBL" id="BGZK01001099">
    <property type="protein sequence ID" value="GBP71182.1"/>
    <property type="molecule type" value="Genomic_DNA"/>
</dbReference>
<evidence type="ECO:0000313" key="2">
    <source>
        <dbReference type="Proteomes" id="UP000299102"/>
    </source>
</evidence>
<organism evidence="1 2">
    <name type="scientific">Eumeta variegata</name>
    <name type="common">Bagworm moth</name>
    <name type="synonym">Eumeta japonica</name>
    <dbReference type="NCBI Taxonomy" id="151549"/>
    <lineage>
        <taxon>Eukaryota</taxon>
        <taxon>Metazoa</taxon>
        <taxon>Ecdysozoa</taxon>
        <taxon>Arthropoda</taxon>
        <taxon>Hexapoda</taxon>
        <taxon>Insecta</taxon>
        <taxon>Pterygota</taxon>
        <taxon>Neoptera</taxon>
        <taxon>Endopterygota</taxon>
        <taxon>Lepidoptera</taxon>
        <taxon>Glossata</taxon>
        <taxon>Ditrysia</taxon>
        <taxon>Tineoidea</taxon>
        <taxon>Psychidae</taxon>
        <taxon>Oiketicinae</taxon>
        <taxon>Eumeta</taxon>
    </lineage>
</organism>
<accession>A0A4C1Y8K3</accession>